<keyword evidence="1" id="KW-0812">Transmembrane</keyword>
<feature type="transmembrane region" description="Helical" evidence="1">
    <location>
        <begin position="39"/>
        <end position="56"/>
    </location>
</feature>
<proteinExistence type="predicted"/>
<dbReference type="STRING" id="332999.SAMN04488511_115153"/>
<dbReference type="AlphaFoldDB" id="A0A1I0TX21"/>
<dbReference type="RefSeq" id="WP_090986207.1">
    <property type="nucleotide sequence ID" value="NZ_FOJM01000015.1"/>
</dbReference>
<keyword evidence="1" id="KW-0472">Membrane</keyword>
<dbReference type="OrthoDB" id="9763076at2"/>
<keyword evidence="1" id="KW-1133">Transmembrane helix</keyword>
<dbReference type="EMBL" id="FOJM01000015">
    <property type="protein sequence ID" value="SFA56217.1"/>
    <property type="molecule type" value="Genomic_DNA"/>
</dbReference>
<organism evidence="2 3">
    <name type="scientific">Pedobacter suwonensis</name>
    <dbReference type="NCBI Taxonomy" id="332999"/>
    <lineage>
        <taxon>Bacteria</taxon>
        <taxon>Pseudomonadati</taxon>
        <taxon>Bacteroidota</taxon>
        <taxon>Sphingobacteriia</taxon>
        <taxon>Sphingobacteriales</taxon>
        <taxon>Sphingobacteriaceae</taxon>
        <taxon>Pedobacter</taxon>
    </lineage>
</organism>
<reference evidence="3" key="1">
    <citation type="submission" date="2016-10" db="EMBL/GenBank/DDBJ databases">
        <authorList>
            <person name="Varghese N."/>
            <person name="Submissions S."/>
        </authorList>
    </citation>
    <scope>NUCLEOTIDE SEQUENCE [LARGE SCALE GENOMIC DNA]</scope>
    <source>
        <strain evidence="3">DSM 18130</strain>
    </source>
</reference>
<protein>
    <submittedName>
        <fullName evidence="2">Uncharacterized protein</fullName>
    </submittedName>
</protein>
<gene>
    <name evidence="2" type="ORF">SAMN04488511_115153</name>
</gene>
<dbReference type="Proteomes" id="UP000198836">
    <property type="component" value="Unassembled WGS sequence"/>
</dbReference>
<keyword evidence="3" id="KW-1185">Reference proteome</keyword>
<evidence type="ECO:0000313" key="2">
    <source>
        <dbReference type="EMBL" id="SFA56217.1"/>
    </source>
</evidence>
<accession>A0A1I0TX21</accession>
<evidence type="ECO:0000313" key="3">
    <source>
        <dbReference type="Proteomes" id="UP000198836"/>
    </source>
</evidence>
<evidence type="ECO:0000256" key="1">
    <source>
        <dbReference type="SAM" id="Phobius"/>
    </source>
</evidence>
<name>A0A1I0TX21_9SPHI</name>
<sequence length="63" mass="7449">MVTSDTTKNLLKIADEILKNENIKTISYEDRKYDELINMKWLFGLIMILLGTEWFLRKRNGGL</sequence>